<dbReference type="PANTHER" id="PTHR43393">
    <property type="entry name" value="CYTOKININ RIBOSIDE 5'-MONOPHOSPHATE PHOSPHORIBOHYDROLASE"/>
    <property type="match status" value="1"/>
</dbReference>
<reference evidence="1 2" key="1">
    <citation type="submission" date="2020-05" db="EMBL/GenBank/DDBJ databases">
        <title>Azospirillum oleiclasticum sp. nov, a nitrogen-fixing and heavy crude oil-emulsifying bacterium isolated from the crude oil of Yumen Oilfield.</title>
        <authorList>
            <person name="Wu D."/>
            <person name="Cai M."/>
            <person name="Zhang X."/>
        </authorList>
    </citation>
    <scope>NUCLEOTIDE SEQUENCE [LARGE SCALE GENOMIC DNA]</scope>
    <source>
        <strain evidence="1 2">ROY-1-1-2</strain>
    </source>
</reference>
<dbReference type="SUPFAM" id="SSF102405">
    <property type="entry name" value="MCP/YpsA-like"/>
    <property type="match status" value="1"/>
</dbReference>
<dbReference type="EMBL" id="JABFDB010000006">
    <property type="protein sequence ID" value="NYZ20183.1"/>
    <property type="molecule type" value="Genomic_DNA"/>
</dbReference>
<organism evidence="1 2">
    <name type="scientific">Azospirillum oleiclasticum</name>
    <dbReference type="NCBI Taxonomy" id="2735135"/>
    <lineage>
        <taxon>Bacteria</taxon>
        <taxon>Pseudomonadati</taxon>
        <taxon>Pseudomonadota</taxon>
        <taxon>Alphaproteobacteria</taxon>
        <taxon>Rhodospirillales</taxon>
        <taxon>Azospirillaceae</taxon>
        <taxon>Azospirillum</taxon>
    </lineage>
</organism>
<dbReference type="PANTHER" id="PTHR43393:SF3">
    <property type="entry name" value="LYSINE DECARBOXYLASE-LIKE PROTEIN"/>
    <property type="match status" value="1"/>
</dbReference>
<gene>
    <name evidence="1" type="ORF">HND93_10710</name>
</gene>
<dbReference type="InterPro" id="IPR041164">
    <property type="entry name" value="LDcluster4"/>
</dbReference>
<accession>A0ABX2TAG8</accession>
<dbReference type="Pfam" id="PF18306">
    <property type="entry name" value="LDcluster4"/>
    <property type="match status" value="1"/>
</dbReference>
<evidence type="ECO:0000313" key="2">
    <source>
        <dbReference type="Proteomes" id="UP000584642"/>
    </source>
</evidence>
<dbReference type="RefSeq" id="WP_180281950.1">
    <property type="nucleotide sequence ID" value="NZ_JABFDB010000006.1"/>
</dbReference>
<dbReference type="Gene3D" id="3.40.50.450">
    <property type="match status" value="1"/>
</dbReference>
<proteinExistence type="predicted"/>
<dbReference type="InterPro" id="IPR052341">
    <property type="entry name" value="LOG_family_nucleotidases"/>
</dbReference>
<keyword evidence="2" id="KW-1185">Reference proteome</keyword>
<name>A0ABX2TAG8_9PROT</name>
<dbReference type="Proteomes" id="UP000584642">
    <property type="component" value="Unassembled WGS sequence"/>
</dbReference>
<evidence type="ECO:0000313" key="1">
    <source>
        <dbReference type="EMBL" id="NYZ20183.1"/>
    </source>
</evidence>
<evidence type="ECO:0008006" key="3">
    <source>
        <dbReference type="Google" id="ProtNLM"/>
    </source>
</evidence>
<sequence>MHSIDRATGRLHRDTLAFDPAARLWTPAAAPAEPEPAGPEAALSWLQRRSGHPVRPPVGVIGPNEASAEVLAAAEAVGRVLGRCGLTLLCGGRQGVMEAASRGASAEGGLTVALLPGADPAQANPFVAVPIATGIGEARNALIAQASLCLVSVGDSYGTLSEVALGLRLGKRVFGLAGAARIDGVRHLDGADALAAELADLILN</sequence>
<protein>
    <recommendedName>
        <fullName evidence="3">TIGR00725 family protein</fullName>
    </recommendedName>
</protein>
<comment type="caution">
    <text evidence="1">The sequence shown here is derived from an EMBL/GenBank/DDBJ whole genome shotgun (WGS) entry which is preliminary data.</text>
</comment>